<evidence type="ECO:0000256" key="2">
    <source>
        <dbReference type="ARBA" id="ARBA00022475"/>
    </source>
</evidence>
<accession>A0A1F7L137</accession>
<evidence type="ECO:0000256" key="7">
    <source>
        <dbReference type="ARBA" id="ARBA00023136"/>
    </source>
</evidence>
<feature type="domain" description="Glycosyltransferase RgtA/B/C/D-like" evidence="9">
    <location>
        <begin position="56"/>
        <end position="190"/>
    </location>
</feature>
<evidence type="ECO:0000256" key="5">
    <source>
        <dbReference type="ARBA" id="ARBA00022692"/>
    </source>
</evidence>
<dbReference type="GO" id="GO:0009103">
    <property type="term" value="P:lipopolysaccharide biosynthetic process"/>
    <property type="evidence" value="ECO:0007669"/>
    <property type="project" value="UniProtKB-ARBA"/>
</dbReference>
<feature type="transmembrane region" description="Helical" evidence="8">
    <location>
        <begin position="89"/>
        <end position="107"/>
    </location>
</feature>
<feature type="transmembrane region" description="Helical" evidence="8">
    <location>
        <begin position="144"/>
        <end position="169"/>
    </location>
</feature>
<feature type="transmembrane region" description="Helical" evidence="8">
    <location>
        <begin position="27"/>
        <end position="45"/>
    </location>
</feature>
<evidence type="ECO:0000313" key="10">
    <source>
        <dbReference type="EMBL" id="OGK73842.1"/>
    </source>
</evidence>
<dbReference type="Pfam" id="PF13231">
    <property type="entry name" value="PMT_2"/>
    <property type="match status" value="1"/>
</dbReference>
<dbReference type="GO" id="GO:0005886">
    <property type="term" value="C:plasma membrane"/>
    <property type="evidence" value="ECO:0007669"/>
    <property type="project" value="UniProtKB-SubCell"/>
</dbReference>
<dbReference type="InterPro" id="IPR050297">
    <property type="entry name" value="LipidA_mod_glycosyltrf_83"/>
</dbReference>
<protein>
    <recommendedName>
        <fullName evidence="9">Glycosyltransferase RgtA/B/C/D-like domain-containing protein</fullName>
    </recommendedName>
</protein>
<dbReference type="Proteomes" id="UP000177050">
    <property type="component" value="Unassembled WGS sequence"/>
</dbReference>
<feature type="transmembrane region" description="Helical" evidence="8">
    <location>
        <begin position="246"/>
        <end position="274"/>
    </location>
</feature>
<feature type="transmembrane region" description="Helical" evidence="8">
    <location>
        <begin position="286"/>
        <end position="302"/>
    </location>
</feature>
<feature type="transmembrane region" description="Helical" evidence="8">
    <location>
        <begin position="52"/>
        <end position="73"/>
    </location>
</feature>
<keyword evidence="2" id="KW-1003">Cell membrane</keyword>
<evidence type="ECO:0000313" key="11">
    <source>
        <dbReference type="Proteomes" id="UP000177050"/>
    </source>
</evidence>
<comment type="subcellular location">
    <subcellularLocation>
        <location evidence="1">Cell membrane</location>
        <topology evidence="1">Multi-pass membrane protein</topology>
    </subcellularLocation>
</comment>
<feature type="transmembrane region" description="Helical" evidence="8">
    <location>
        <begin position="176"/>
        <end position="195"/>
    </location>
</feature>
<feature type="transmembrane region" description="Helical" evidence="8">
    <location>
        <begin position="338"/>
        <end position="358"/>
    </location>
</feature>
<feature type="transmembrane region" description="Helical" evidence="8">
    <location>
        <begin position="308"/>
        <end position="326"/>
    </location>
</feature>
<gene>
    <name evidence="10" type="ORF">A3K52_03610</name>
</gene>
<organism evidence="10 11">
    <name type="scientific">Candidatus Roizmanbacteria bacterium RIFOXYD1_FULL_38_12</name>
    <dbReference type="NCBI Taxonomy" id="1802093"/>
    <lineage>
        <taxon>Bacteria</taxon>
        <taxon>Candidatus Roizmaniibacteriota</taxon>
    </lineage>
</organism>
<dbReference type="InterPro" id="IPR038731">
    <property type="entry name" value="RgtA/B/C-like"/>
</dbReference>
<evidence type="ECO:0000256" key="6">
    <source>
        <dbReference type="ARBA" id="ARBA00022989"/>
    </source>
</evidence>
<dbReference type="PANTHER" id="PTHR33908">
    <property type="entry name" value="MANNOSYLTRANSFERASE YKCB-RELATED"/>
    <property type="match status" value="1"/>
</dbReference>
<dbReference type="EMBL" id="MGBR01000001">
    <property type="protein sequence ID" value="OGK73842.1"/>
    <property type="molecule type" value="Genomic_DNA"/>
</dbReference>
<comment type="caution">
    <text evidence="10">The sequence shown here is derived from an EMBL/GenBank/DDBJ whole genome shotgun (WGS) entry which is preliminary data.</text>
</comment>
<keyword evidence="5 8" id="KW-0812">Transmembrane</keyword>
<evidence type="ECO:0000256" key="8">
    <source>
        <dbReference type="SAM" id="Phobius"/>
    </source>
</evidence>
<feature type="transmembrane region" description="Helical" evidence="8">
    <location>
        <begin position="114"/>
        <end position="132"/>
    </location>
</feature>
<dbReference type="AlphaFoldDB" id="A0A1F7L137"/>
<sequence>MKVPTTWEEYFDPTVSSLNPANVGYPFFVYGVFPVVLNKILAVVAQNDGYNAFAIQGRILSGLADLIILFFVYKTSKLFEKQLKFHTSIKYWATFLYAISVLPIQLSHFFATDTFLNTFVFASFYFSLSFFYSDKSWDGIMSAFFFGLALASKINAVYILPLVLFLLCFRLLIKKQFIAAAVIVALFVCVSYFTLRITEPYYFESSDFFSLQPSLLFIKNMKELTGLSSGKVFFPPAVQWYSKTPILFSLFNLSFFGLGVPYFVFSIMGIYLLFKRWSKRHTSIELVMIILWVIGYFLYYSIQFAKTMRYLILIYPFLSIFAAFGIREFIRRYKILNTRYFILFILLAWSLIFSSIYLQKHTRYQASFWIHQNLPKKSVILAEYWDDALPMMLDGEDNKQFTIESMGVFDPDTPEKWNKIEKQLEQADYYILSSNRAWASVPTIPDKYPRMGQYYKDLFDGKTKYKLIQKFIPFYQSFFPFHPSSWLNNWFDESFTVYDHPSVFIFQNSKKTHDAR</sequence>
<dbReference type="PANTHER" id="PTHR33908:SF11">
    <property type="entry name" value="MEMBRANE PROTEIN"/>
    <property type="match status" value="1"/>
</dbReference>
<proteinExistence type="predicted"/>
<evidence type="ECO:0000256" key="1">
    <source>
        <dbReference type="ARBA" id="ARBA00004651"/>
    </source>
</evidence>
<reference evidence="10 11" key="1">
    <citation type="journal article" date="2016" name="Nat. Commun.">
        <title>Thousands of microbial genomes shed light on interconnected biogeochemical processes in an aquifer system.</title>
        <authorList>
            <person name="Anantharaman K."/>
            <person name="Brown C.T."/>
            <person name="Hug L.A."/>
            <person name="Sharon I."/>
            <person name="Castelle C.J."/>
            <person name="Probst A.J."/>
            <person name="Thomas B.C."/>
            <person name="Singh A."/>
            <person name="Wilkins M.J."/>
            <person name="Karaoz U."/>
            <person name="Brodie E.L."/>
            <person name="Williams K.H."/>
            <person name="Hubbard S.S."/>
            <person name="Banfield J.F."/>
        </authorList>
    </citation>
    <scope>NUCLEOTIDE SEQUENCE [LARGE SCALE GENOMIC DNA]</scope>
</reference>
<dbReference type="GO" id="GO:0016763">
    <property type="term" value="F:pentosyltransferase activity"/>
    <property type="evidence" value="ECO:0007669"/>
    <property type="project" value="TreeGrafter"/>
</dbReference>
<evidence type="ECO:0000259" key="9">
    <source>
        <dbReference type="Pfam" id="PF13231"/>
    </source>
</evidence>
<evidence type="ECO:0000256" key="4">
    <source>
        <dbReference type="ARBA" id="ARBA00022679"/>
    </source>
</evidence>
<keyword evidence="6 8" id="KW-1133">Transmembrane helix</keyword>
<keyword evidence="4" id="KW-0808">Transferase</keyword>
<name>A0A1F7L137_9BACT</name>
<evidence type="ECO:0000256" key="3">
    <source>
        <dbReference type="ARBA" id="ARBA00022676"/>
    </source>
</evidence>
<keyword evidence="7 8" id="KW-0472">Membrane</keyword>
<keyword evidence="3" id="KW-0328">Glycosyltransferase</keyword>